<dbReference type="EC" id="5.4.99.-" evidence="4"/>
<dbReference type="GO" id="GO:0009982">
    <property type="term" value="F:pseudouridine synthase activity"/>
    <property type="evidence" value="ECO:0007669"/>
    <property type="project" value="InterPro"/>
</dbReference>
<dbReference type="EMBL" id="JAHLFS010000019">
    <property type="protein sequence ID" value="MBU3851342.1"/>
    <property type="molecule type" value="Genomic_DNA"/>
</dbReference>
<keyword evidence="4" id="KW-0413">Isomerase</keyword>
<dbReference type="Proteomes" id="UP000777303">
    <property type="component" value="Unassembled WGS sequence"/>
</dbReference>
<dbReference type="Gene3D" id="3.30.2350.10">
    <property type="entry name" value="Pseudouridine synthase"/>
    <property type="match status" value="1"/>
</dbReference>
<feature type="active site" evidence="3">
    <location>
        <position position="136"/>
    </location>
</feature>
<evidence type="ECO:0000259" key="5">
    <source>
        <dbReference type="Pfam" id="PF00849"/>
    </source>
</evidence>
<feature type="domain" description="Pseudouridine synthase RsuA/RluA-like" evidence="5">
    <location>
        <begin position="91"/>
        <end position="240"/>
    </location>
</feature>
<comment type="caution">
    <text evidence="6">The sequence shown here is derived from an EMBL/GenBank/DDBJ whole genome shotgun (WGS) entry which is preliminary data.</text>
</comment>
<dbReference type="CDD" id="cd02869">
    <property type="entry name" value="PseudoU_synth_RluA_like"/>
    <property type="match status" value="1"/>
</dbReference>
<proteinExistence type="inferred from homology"/>
<dbReference type="InterPro" id="IPR050188">
    <property type="entry name" value="RluA_PseudoU_synthase"/>
</dbReference>
<comment type="function">
    <text evidence="4">Responsible for synthesis of pseudouridine from uracil.</text>
</comment>
<evidence type="ECO:0000256" key="2">
    <source>
        <dbReference type="ARBA" id="ARBA00010876"/>
    </source>
</evidence>
<dbReference type="InterPro" id="IPR006225">
    <property type="entry name" value="PsdUridine_synth_RluC/D"/>
</dbReference>
<organism evidence="6 7">
    <name type="scientific">Candidatus Paralactobacillus gallistercoris</name>
    <dbReference type="NCBI Taxonomy" id="2838724"/>
    <lineage>
        <taxon>Bacteria</taxon>
        <taxon>Bacillati</taxon>
        <taxon>Bacillota</taxon>
        <taxon>Bacilli</taxon>
        <taxon>Lactobacillales</taxon>
        <taxon>Lactobacillaceae</taxon>
        <taxon>Lactobacillus</taxon>
    </lineage>
</organism>
<gene>
    <name evidence="6" type="ORF">H9901_01335</name>
</gene>
<dbReference type="InterPro" id="IPR020103">
    <property type="entry name" value="PsdUridine_synth_cat_dom_sf"/>
</dbReference>
<dbReference type="SUPFAM" id="SSF55120">
    <property type="entry name" value="Pseudouridine synthase"/>
    <property type="match status" value="1"/>
</dbReference>
<evidence type="ECO:0000313" key="6">
    <source>
        <dbReference type="EMBL" id="MBU3851342.1"/>
    </source>
</evidence>
<dbReference type="PANTHER" id="PTHR21600">
    <property type="entry name" value="MITOCHONDRIAL RNA PSEUDOURIDINE SYNTHASE"/>
    <property type="match status" value="1"/>
</dbReference>
<evidence type="ECO:0000256" key="4">
    <source>
        <dbReference type="RuleBase" id="RU362028"/>
    </source>
</evidence>
<dbReference type="NCBIfam" id="TIGR00005">
    <property type="entry name" value="rluA_subfam"/>
    <property type="match status" value="1"/>
</dbReference>
<accession>A0A948X0C0</accession>
<evidence type="ECO:0000313" key="7">
    <source>
        <dbReference type="Proteomes" id="UP000777303"/>
    </source>
</evidence>
<comment type="catalytic activity">
    <reaction evidence="1 4">
        <text>a uridine in RNA = a pseudouridine in RNA</text>
        <dbReference type="Rhea" id="RHEA:48348"/>
        <dbReference type="Rhea" id="RHEA-COMP:12068"/>
        <dbReference type="Rhea" id="RHEA-COMP:12069"/>
        <dbReference type="ChEBI" id="CHEBI:65314"/>
        <dbReference type="ChEBI" id="CHEBI:65315"/>
    </reaction>
</comment>
<evidence type="ECO:0000256" key="1">
    <source>
        <dbReference type="ARBA" id="ARBA00000073"/>
    </source>
</evidence>
<dbReference type="GO" id="GO:0140098">
    <property type="term" value="F:catalytic activity, acting on RNA"/>
    <property type="evidence" value="ECO:0007669"/>
    <property type="project" value="UniProtKB-ARBA"/>
</dbReference>
<sequence length="297" mass="34095">MLTTFSQQITLPIHYQPRSIRQQLIDWYLPRRMQHFLRSERQILINGQYQPVSSLLHGGEQITLNFNHLDIIQPHYLPSSLPLTICYEDAHLLIINKPAGQKTHPNWPTENDTAMNTATHYLNQQQQMPFITHRLDQATSGLLVIAKDPISAPILNRQLTTKTFQRSYLTIVKGKLTNAGTINLPIGRVNNDPRRRWINQPNSQPAITNYHVITTNGQYSVLLVQLQTGRTHQIRVHLAASGHPIVGDPLYSNDAQRYQRMYLHATQVKLILPFTAIQLVVNCPAPFYDNLPINDWK</sequence>
<evidence type="ECO:0000256" key="3">
    <source>
        <dbReference type="PIRSR" id="PIRSR606225-1"/>
    </source>
</evidence>
<dbReference type="GO" id="GO:0003723">
    <property type="term" value="F:RNA binding"/>
    <property type="evidence" value="ECO:0007669"/>
    <property type="project" value="InterPro"/>
</dbReference>
<comment type="similarity">
    <text evidence="2 4">Belongs to the pseudouridine synthase RluA family.</text>
</comment>
<dbReference type="AlphaFoldDB" id="A0A948X0C0"/>
<dbReference type="GO" id="GO:0000455">
    <property type="term" value="P:enzyme-directed rRNA pseudouridine synthesis"/>
    <property type="evidence" value="ECO:0007669"/>
    <property type="project" value="TreeGrafter"/>
</dbReference>
<reference evidence="6" key="2">
    <citation type="submission" date="2021-04" db="EMBL/GenBank/DDBJ databases">
        <authorList>
            <person name="Gilroy R."/>
        </authorList>
    </citation>
    <scope>NUCLEOTIDE SEQUENCE</scope>
    <source>
        <strain evidence="6">F6-6636</strain>
    </source>
</reference>
<name>A0A948X0C0_9LACO</name>
<protein>
    <recommendedName>
        <fullName evidence="4">Pseudouridine synthase</fullName>
        <ecNumber evidence="4">5.4.99.-</ecNumber>
    </recommendedName>
</protein>
<dbReference type="Pfam" id="PF00849">
    <property type="entry name" value="PseudoU_synth_2"/>
    <property type="match status" value="1"/>
</dbReference>
<dbReference type="PANTHER" id="PTHR21600:SF87">
    <property type="entry name" value="RNA PSEUDOURIDYLATE SYNTHASE DOMAIN-CONTAINING PROTEIN 1"/>
    <property type="match status" value="1"/>
</dbReference>
<dbReference type="InterPro" id="IPR006145">
    <property type="entry name" value="PsdUridine_synth_RsuA/RluA"/>
</dbReference>
<reference evidence="6" key="1">
    <citation type="journal article" date="2021" name="PeerJ">
        <title>Extensive microbial diversity within the chicken gut microbiome revealed by metagenomics and culture.</title>
        <authorList>
            <person name="Gilroy R."/>
            <person name="Ravi A."/>
            <person name="Getino M."/>
            <person name="Pursley I."/>
            <person name="Horton D.L."/>
            <person name="Alikhan N.F."/>
            <person name="Baker D."/>
            <person name="Gharbi K."/>
            <person name="Hall N."/>
            <person name="Watson M."/>
            <person name="Adriaenssens E.M."/>
            <person name="Foster-Nyarko E."/>
            <person name="Jarju S."/>
            <person name="Secka A."/>
            <person name="Antonio M."/>
            <person name="Oren A."/>
            <person name="Chaudhuri R.R."/>
            <person name="La Ragione R."/>
            <person name="Hildebrand F."/>
            <person name="Pallen M.J."/>
        </authorList>
    </citation>
    <scope>NUCLEOTIDE SEQUENCE</scope>
    <source>
        <strain evidence="6">F6-6636</strain>
    </source>
</reference>